<gene>
    <name evidence="2" type="ORF">CR103_19965</name>
</gene>
<keyword evidence="1" id="KW-0732">Signal</keyword>
<evidence type="ECO:0000313" key="3">
    <source>
        <dbReference type="Proteomes" id="UP000228593"/>
    </source>
</evidence>
<name>A0A2G8SWE7_9BURK</name>
<dbReference type="AlphaFoldDB" id="A0A2G8SWE7"/>
<dbReference type="OrthoDB" id="1350443at2"/>
<comment type="caution">
    <text evidence="2">The sequence shown here is derived from an EMBL/GenBank/DDBJ whole genome shotgun (WGS) entry which is preliminary data.</text>
</comment>
<dbReference type="EMBL" id="PDOB01000048">
    <property type="protein sequence ID" value="PIL38100.1"/>
    <property type="molecule type" value="Genomic_DNA"/>
</dbReference>
<reference evidence="2 3" key="1">
    <citation type="submission" date="2017-10" db="EMBL/GenBank/DDBJ databases">
        <title>Massilia psychrophilum sp. nov., a novel purple-pigmented bacterium isolated from Tianshan glacier, Xinjiang Municipality, China.</title>
        <authorList>
            <person name="Wang H."/>
        </authorList>
    </citation>
    <scope>NUCLEOTIDE SEQUENCE [LARGE SCALE GENOMIC DNA]</scope>
    <source>
        <strain evidence="2 3">JCM 30813</strain>
    </source>
</reference>
<keyword evidence="3" id="KW-1185">Reference proteome</keyword>
<feature type="signal peptide" evidence="1">
    <location>
        <begin position="1"/>
        <end position="20"/>
    </location>
</feature>
<dbReference type="Proteomes" id="UP000228593">
    <property type="component" value="Unassembled WGS sequence"/>
</dbReference>
<evidence type="ECO:0000256" key="1">
    <source>
        <dbReference type="SAM" id="SignalP"/>
    </source>
</evidence>
<organism evidence="2 3">
    <name type="scientific">Massilia psychrophila</name>
    <dbReference type="NCBI Taxonomy" id="1603353"/>
    <lineage>
        <taxon>Bacteria</taxon>
        <taxon>Pseudomonadati</taxon>
        <taxon>Pseudomonadota</taxon>
        <taxon>Betaproteobacteria</taxon>
        <taxon>Burkholderiales</taxon>
        <taxon>Oxalobacteraceae</taxon>
        <taxon>Telluria group</taxon>
        <taxon>Massilia</taxon>
    </lineage>
</organism>
<sequence length="198" mass="21800">MRKVALLPVLLAAAWSFAAAADAPSGKLDAAAVTSMTASWPDVTKEVIKKTIAKYGAPHEATASMLVWHNNAPWKRTIIYKQSVPHDFPMAHVDVMQQFIDFRVKPDKYDDMAQYDGSVVLERTNGEMSARCDKEEANFLAINLAHDVAHGKKTPAAARKFYADAIKQSMAGTMPPYMQKLQFSVPSANTADKDMPTK</sequence>
<accession>A0A2G8SWE7</accession>
<evidence type="ECO:0000313" key="2">
    <source>
        <dbReference type="EMBL" id="PIL38100.1"/>
    </source>
</evidence>
<dbReference type="RefSeq" id="WP_099917681.1">
    <property type="nucleotide sequence ID" value="NZ_BMHS01000026.1"/>
</dbReference>
<proteinExistence type="predicted"/>
<feature type="chain" id="PRO_5013600739" evidence="1">
    <location>
        <begin position="21"/>
        <end position="198"/>
    </location>
</feature>
<protein>
    <submittedName>
        <fullName evidence="2">Uncharacterized protein</fullName>
    </submittedName>
</protein>